<evidence type="ECO:0000256" key="1">
    <source>
        <dbReference type="SAM" id="SignalP"/>
    </source>
</evidence>
<proteinExistence type="predicted"/>
<dbReference type="GeneID" id="37017202"/>
<protein>
    <recommendedName>
        <fullName evidence="4">Secreted protein</fullName>
    </recommendedName>
</protein>
<feature type="signal peptide" evidence="1">
    <location>
        <begin position="1"/>
        <end position="18"/>
    </location>
</feature>
<keyword evidence="3" id="KW-1185">Reference proteome</keyword>
<gene>
    <name evidence="2" type="ORF">BCV69DRAFT_71032</name>
</gene>
<reference evidence="2 3" key="1">
    <citation type="journal article" date="2018" name="Mol. Biol. Evol.">
        <title>Broad Genomic Sampling Reveals a Smut Pathogenic Ancestry of the Fungal Clade Ustilaginomycotina.</title>
        <authorList>
            <person name="Kijpornyongpan T."/>
            <person name="Mondo S.J."/>
            <person name="Barry K."/>
            <person name="Sandor L."/>
            <person name="Lee J."/>
            <person name="Lipzen A."/>
            <person name="Pangilinan J."/>
            <person name="LaButti K."/>
            <person name="Hainaut M."/>
            <person name="Henrissat B."/>
            <person name="Grigoriev I.V."/>
            <person name="Spatafora J.W."/>
            <person name="Aime M.C."/>
        </authorList>
    </citation>
    <scope>NUCLEOTIDE SEQUENCE [LARGE SCALE GENOMIC DNA]</scope>
    <source>
        <strain evidence="2 3">MCA 4718</strain>
    </source>
</reference>
<dbReference type="EMBL" id="KZ819336">
    <property type="protein sequence ID" value="PWN18364.1"/>
    <property type="molecule type" value="Genomic_DNA"/>
</dbReference>
<evidence type="ECO:0000313" key="3">
    <source>
        <dbReference type="Proteomes" id="UP000245942"/>
    </source>
</evidence>
<dbReference type="AlphaFoldDB" id="A0A316U0E5"/>
<name>A0A316U0E5_9BASI</name>
<dbReference type="RefSeq" id="XP_025345524.1">
    <property type="nucleotide sequence ID" value="XM_025495468.1"/>
</dbReference>
<organism evidence="2 3">
    <name type="scientific">Pseudomicrostroma glucosiphilum</name>
    <dbReference type="NCBI Taxonomy" id="1684307"/>
    <lineage>
        <taxon>Eukaryota</taxon>
        <taxon>Fungi</taxon>
        <taxon>Dikarya</taxon>
        <taxon>Basidiomycota</taxon>
        <taxon>Ustilaginomycotina</taxon>
        <taxon>Exobasidiomycetes</taxon>
        <taxon>Microstromatales</taxon>
        <taxon>Microstromatales incertae sedis</taxon>
        <taxon>Pseudomicrostroma</taxon>
    </lineage>
</organism>
<keyword evidence="1" id="KW-0732">Signal</keyword>
<dbReference type="Proteomes" id="UP000245942">
    <property type="component" value="Unassembled WGS sequence"/>
</dbReference>
<evidence type="ECO:0000313" key="2">
    <source>
        <dbReference type="EMBL" id="PWN18364.1"/>
    </source>
</evidence>
<evidence type="ECO:0008006" key="4">
    <source>
        <dbReference type="Google" id="ProtNLM"/>
    </source>
</evidence>
<accession>A0A316U0E5</accession>
<feature type="chain" id="PRO_5016447292" description="Secreted protein" evidence="1">
    <location>
        <begin position="19"/>
        <end position="138"/>
    </location>
</feature>
<sequence>MATDLILLLLLSSSLVQTGEMSLLPNGEHCVPSRTAVLLIPRFGLPCDGGGVRNLVGNTYAALARHLHEDIAQSTSTLSSQLPQASTSPCCAYKAAVAPLRTLLDPSLRRLTTRRGAKPRRIGCIRDLRAAAATALIS</sequence>